<organism evidence="1 2">
    <name type="scientific">Dryococelus australis</name>
    <dbReference type="NCBI Taxonomy" id="614101"/>
    <lineage>
        <taxon>Eukaryota</taxon>
        <taxon>Metazoa</taxon>
        <taxon>Ecdysozoa</taxon>
        <taxon>Arthropoda</taxon>
        <taxon>Hexapoda</taxon>
        <taxon>Insecta</taxon>
        <taxon>Pterygota</taxon>
        <taxon>Neoptera</taxon>
        <taxon>Polyneoptera</taxon>
        <taxon>Phasmatodea</taxon>
        <taxon>Verophasmatodea</taxon>
        <taxon>Anareolatae</taxon>
        <taxon>Phasmatidae</taxon>
        <taxon>Eurycanthinae</taxon>
        <taxon>Dryococelus</taxon>
    </lineage>
</organism>
<keyword evidence="2" id="KW-1185">Reference proteome</keyword>
<protein>
    <submittedName>
        <fullName evidence="1">Uncharacterized protein</fullName>
    </submittedName>
</protein>
<comment type="caution">
    <text evidence="1">The sequence shown here is derived from an EMBL/GenBank/DDBJ whole genome shotgun (WGS) entry which is preliminary data.</text>
</comment>
<dbReference type="EMBL" id="JARBHB010000003">
    <property type="protein sequence ID" value="KAJ8890336.1"/>
    <property type="molecule type" value="Genomic_DNA"/>
</dbReference>
<evidence type="ECO:0000313" key="2">
    <source>
        <dbReference type="Proteomes" id="UP001159363"/>
    </source>
</evidence>
<reference evidence="1 2" key="1">
    <citation type="submission" date="2023-02" db="EMBL/GenBank/DDBJ databases">
        <title>LHISI_Scaffold_Assembly.</title>
        <authorList>
            <person name="Stuart O.P."/>
            <person name="Cleave R."/>
            <person name="Magrath M.J.L."/>
            <person name="Mikheyev A.S."/>
        </authorList>
    </citation>
    <scope>NUCLEOTIDE SEQUENCE [LARGE SCALE GENOMIC DNA]</scope>
    <source>
        <strain evidence="1">Daus_M_001</strain>
        <tissue evidence="1">Leg muscle</tissue>
    </source>
</reference>
<proteinExistence type="predicted"/>
<dbReference type="Proteomes" id="UP001159363">
    <property type="component" value="Chromosome 3"/>
</dbReference>
<gene>
    <name evidence="1" type="ORF">PR048_009844</name>
</gene>
<sequence>MLQRPGEWLWKHSPTTTLQPEAIHQAVEQRFERARENQDECVSRKYPQPCTGIHPFSVMLFPVQWVVLSEQDLKRYLVQILAEEPGLNNQNNQFREWASQFRQQHLHPVQLP</sequence>
<name>A0ABQ9I118_9NEOP</name>
<accession>A0ABQ9I118</accession>
<evidence type="ECO:0000313" key="1">
    <source>
        <dbReference type="EMBL" id="KAJ8890336.1"/>
    </source>
</evidence>